<organism evidence="2 3">
    <name type="scientific">Rhododendron simsii</name>
    <name type="common">Sims's rhododendron</name>
    <dbReference type="NCBI Taxonomy" id="118357"/>
    <lineage>
        <taxon>Eukaryota</taxon>
        <taxon>Viridiplantae</taxon>
        <taxon>Streptophyta</taxon>
        <taxon>Embryophyta</taxon>
        <taxon>Tracheophyta</taxon>
        <taxon>Spermatophyta</taxon>
        <taxon>Magnoliopsida</taxon>
        <taxon>eudicotyledons</taxon>
        <taxon>Gunneridae</taxon>
        <taxon>Pentapetalae</taxon>
        <taxon>asterids</taxon>
        <taxon>Ericales</taxon>
        <taxon>Ericaceae</taxon>
        <taxon>Ericoideae</taxon>
        <taxon>Rhodoreae</taxon>
        <taxon>Rhododendron</taxon>
    </lineage>
</organism>
<dbReference type="GO" id="GO:0080032">
    <property type="term" value="F:methyl jasmonate esterase activity"/>
    <property type="evidence" value="ECO:0007669"/>
    <property type="project" value="TreeGrafter"/>
</dbReference>
<name>A0A834GHP0_RHOSS</name>
<dbReference type="EMBL" id="WJXA01000010">
    <property type="protein sequence ID" value="KAF7130373.1"/>
    <property type="molecule type" value="Genomic_DNA"/>
</dbReference>
<proteinExistence type="predicted"/>
<dbReference type="AlphaFoldDB" id="A0A834GHP0"/>
<dbReference type="GO" id="GO:0080031">
    <property type="term" value="F:methyl salicylate esterase activity"/>
    <property type="evidence" value="ECO:0007669"/>
    <property type="project" value="TreeGrafter"/>
</dbReference>
<accession>A0A834GHP0</accession>
<dbReference type="OrthoDB" id="408373at2759"/>
<dbReference type="Proteomes" id="UP000626092">
    <property type="component" value="Unassembled WGS sequence"/>
</dbReference>
<dbReference type="Pfam" id="PF12697">
    <property type="entry name" value="Abhydrolase_6"/>
    <property type="match status" value="1"/>
</dbReference>
<dbReference type="InterPro" id="IPR045889">
    <property type="entry name" value="MES/HNL"/>
</dbReference>
<reference evidence="2" key="1">
    <citation type="submission" date="2019-11" db="EMBL/GenBank/DDBJ databases">
        <authorList>
            <person name="Liu Y."/>
            <person name="Hou J."/>
            <person name="Li T.-Q."/>
            <person name="Guan C.-H."/>
            <person name="Wu X."/>
            <person name="Wu H.-Z."/>
            <person name="Ling F."/>
            <person name="Zhang R."/>
            <person name="Shi X.-G."/>
            <person name="Ren J.-P."/>
            <person name="Chen E.-F."/>
            <person name="Sun J.-M."/>
        </authorList>
    </citation>
    <scope>NUCLEOTIDE SEQUENCE</scope>
    <source>
        <strain evidence="2">Adult_tree_wgs_1</strain>
        <tissue evidence="2">Leaves</tissue>
    </source>
</reference>
<dbReference type="GO" id="GO:0009696">
    <property type="term" value="P:salicylic acid metabolic process"/>
    <property type="evidence" value="ECO:0007669"/>
    <property type="project" value="TreeGrafter"/>
</dbReference>
<dbReference type="FunFam" id="3.40.50.1820:FF:000051">
    <property type="entry name" value="(S)-hydroxynitrile lyase"/>
    <property type="match status" value="1"/>
</dbReference>
<dbReference type="SUPFAM" id="SSF53474">
    <property type="entry name" value="alpha/beta-Hydrolases"/>
    <property type="match status" value="1"/>
</dbReference>
<evidence type="ECO:0000259" key="1">
    <source>
        <dbReference type="Pfam" id="PF12697"/>
    </source>
</evidence>
<dbReference type="InterPro" id="IPR000073">
    <property type="entry name" value="AB_hydrolase_1"/>
</dbReference>
<keyword evidence="3" id="KW-1185">Reference proteome</keyword>
<feature type="domain" description="AB hydrolase-1" evidence="1">
    <location>
        <begin position="23"/>
        <end position="268"/>
    </location>
</feature>
<dbReference type="PANTHER" id="PTHR10992:SF943">
    <property type="entry name" value="METHYLESTERASE 10"/>
    <property type="match status" value="1"/>
</dbReference>
<dbReference type="InterPro" id="IPR029058">
    <property type="entry name" value="AB_hydrolase_fold"/>
</dbReference>
<dbReference type="PANTHER" id="PTHR10992">
    <property type="entry name" value="METHYLESTERASE FAMILY MEMBER"/>
    <property type="match status" value="1"/>
</dbReference>
<sequence>MLVDRLQLLLQDENMCQERGKHFVLVHGACHGAWCWYKLKPLLQAAGHRVTALDLSGCGVHPSRLDEIVSLSDYLQPLMDFMASLVGDDDTDRVVLVGHSYGGLGVSLAMERFPEKISVAVFITAYMPNYKHPPATLIQEFLKRTSMQSVMDCQFAFDQGPANPPTSVTFGPEYTRTIVYQHCQPKDVELAKMLLKPNGLFVKDLAQESILTEARYGSVSRVYVVCEEDGVMREEFQRWLIENSPPKKVESMAKAGHMVMLSKPKELALCLQNIVD</sequence>
<comment type="caution">
    <text evidence="2">The sequence shown here is derived from an EMBL/GenBank/DDBJ whole genome shotgun (WGS) entry which is preliminary data.</text>
</comment>
<evidence type="ECO:0000313" key="2">
    <source>
        <dbReference type="EMBL" id="KAF7130373.1"/>
    </source>
</evidence>
<dbReference type="GO" id="GO:0009694">
    <property type="term" value="P:jasmonic acid metabolic process"/>
    <property type="evidence" value="ECO:0007669"/>
    <property type="project" value="TreeGrafter"/>
</dbReference>
<evidence type="ECO:0000313" key="3">
    <source>
        <dbReference type="Proteomes" id="UP000626092"/>
    </source>
</evidence>
<dbReference type="Gene3D" id="3.40.50.1820">
    <property type="entry name" value="alpha/beta hydrolase"/>
    <property type="match status" value="1"/>
</dbReference>
<dbReference type="GO" id="GO:0080030">
    <property type="term" value="F:methyl indole-3-acetate esterase activity"/>
    <property type="evidence" value="ECO:0007669"/>
    <property type="project" value="TreeGrafter"/>
</dbReference>
<protein>
    <recommendedName>
        <fullName evidence="1">AB hydrolase-1 domain-containing protein</fullName>
    </recommendedName>
</protein>
<gene>
    <name evidence="2" type="ORF">RHSIM_Rhsim10G0096100</name>
</gene>